<feature type="repeat" description="ANK" evidence="1">
    <location>
        <begin position="917"/>
        <end position="945"/>
    </location>
</feature>
<feature type="repeat" description="ANK" evidence="1">
    <location>
        <begin position="701"/>
        <end position="733"/>
    </location>
</feature>
<evidence type="ECO:0000313" key="5">
    <source>
        <dbReference type="Proteomes" id="UP000654918"/>
    </source>
</evidence>
<dbReference type="InterPro" id="IPR002110">
    <property type="entry name" value="Ankyrin_rpt"/>
</dbReference>
<dbReference type="Pfam" id="PF06985">
    <property type="entry name" value="HET"/>
    <property type="match status" value="1"/>
</dbReference>
<evidence type="ECO:0000259" key="2">
    <source>
        <dbReference type="Pfam" id="PF06985"/>
    </source>
</evidence>
<feature type="repeat" description="ANK" evidence="1">
    <location>
        <begin position="951"/>
        <end position="973"/>
    </location>
</feature>
<protein>
    <submittedName>
        <fullName evidence="4">Het domain protein</fullName>
    </submittedName>
</protein>
<feature type="domain" description="DUF8212" evidence="3">
    <location>
        <begin position="245"/>
        <end position="276"/>
    </location>
</feature>
<dbReference type="Proteomes" id="UP000654918">
    <property type="component" value="Unassembled WGS sequence"/>
</dbReference>
<evidence type="ECO:0000256" key="1">
    <source>
        <dbReference type="PROSITE-ProRule" id="PRU00023"/>
    </source>
</evidence>
<dbReference type="PANTHER" id="PTHR10622:SF10">
    <property type="entry name" value="HET DOMAIN-CONTAINING PROTEIN"/>
    <property type="match status" value="1"/>
</dbReference>
<dbReference type="EMBL" id="WIGO01000056">
    <property type="protein sequence ID" value="KAF6833656.1"/>
    <property type="molecule type" value="Genomic_DNA"/>
</dbReference>
<dbReference type="Pfam" id="PF26640">
    <property type="entry name" value="DUF8212"/>
    <property type="match status" value="1"/>
</dbReference>
<dbReference type="PROSITE" id="PS50297">
    <property type="entry name" value="ANK_REP_REGION"/>
    <property type="match status" value="3"/>
</dbReference>
<dbReference type="SUPFAM" id="SSF48403">
    <property type="entry name" value="Ankyrin repeat"/>
    <property type="match status" value="1"/>
</dbReference>
<dbReference type="AlphaFoldDB" id="A0A8H6NIF7"/>
<dbReference type="InterPro" id="IPR010730">
    <property type="entry name" value="HET"/>
</dbReference>
<keyword evidence="1" id="KW-0040">ANK repeat</keyword>
<proteinExistence type="predicted"/>
<evidence type="ECO:0000259" key="3">
    <source>
        <dbReference type="Pfam" id="PF26640"/>
    </source>
</evidence>
<dbReference type="InterPro" id="IPR036770">
    <property type="entry name" value="Ankyrin_rpt-contain_sf"/>
</dbReference>
<organism evidence="4 5">
    <name type="scientific">Colletotrichum plurivorum</name>
    <dbReference type="NCBI Taxonomy" id="2175906"/>
    <lineage>
        <taxon>Eukaryota</taxon>
        <taxon>Fungi</taxon>
        <taxon>Dikarya</taxon>
        <taxon>Ascomycota</taxon>
        <taxon>Pezizomycotina</taxon>
        <taxon>Sordariomycetes</taxon>
        <taxon>Hypocreomycetidae</taxon>
        <taxon>Glomerellales</taxon>
        <taxon>Glomerellaceae</taxon>
        <taxon>Colletotrichum</taxon>
        <taxon>Colletotrichum orchidearum species complex</taxon>
    </lineage>
</organism>
<dbReference type="SMART" id="SM00248">
    <property type="entry name" value="ANK"/>
    <property type="match status" value="6"/>
</dbReference>
<feature type="domain" description="Heterokaryon incompatibility" evidence="2">
    <location>
        <begin position="22"/>
        <end position="123"/>
    </location>
</feature>
<dbReference type="Gene3D" id="1.25.40.20">
    <property type="entry name" value="Ankyrin repeat-containing domain"/>
    <property type="match status" value="1"/>
</dbReference>
<feature type="repeat" description="ANK" evidence="1">
    <location>
        <begin position="884"/>
        <end position="916"/>
    </location>
</feature>
<name>A0A8H6NIF7_9PEZI</name>
<sequence length="1114" mass="122419">MWLIDTTSLALTDVYGDPKEDYAILSHTWGCDEVTLASFRDLQKPPPPALDDVAARQQVLATQGYGKIEKAAQIAQDDGLRFLWVDTCCIDKTSSAELSESINSMHRWYRNAKYCIAYLSDVDPVAAADYSVEGSSFRRSRWFTRGWTLQELVAPAVVRFYAGDWSYIKAKEPSHDSRTFCTLLADITSIDQNVLLGTTMPGDISVANRMRWAAHRETTRPEDIAYCLLGLFNVNMPLLYGEGERAFIRLQEEILKETDDQSLFCWALPYENKADPDALHGLLASSPRLFFNIDFEHVRPLPPSRTRESAAVSITNHGLRISMMLVPCDSRDDAYYALLDCVVGRLYEEVPDWWSPCIILRRLWGDQFARVASPDEASRHIPNEQPASVDGSLRLFPVVDANSDHFFDEDKHGTYQTVYVRQTPFDALPEVTVRKGPSRDFTGHCMMCEAYSVVNAWPPERWDAALSVVRTKSPRSGATIVALRFASEEDSDRSFVDVTIGLRRVGRRWEVCHETHSYAGPGSQVQTVYNQYPWIAAAASQATSRSGPQVLEPVAIINTETERRGRRFIQIEVLGACNRNTMVRTSLHVSSNVAMRDLPAAREKLQELSDRIGETSRQPSFEETFSQGINAAASISFPGVRTSYSRDIAVLMDRQFDNVTIPEDKPYSGLVKAIKAGDFAAVHLATATNRSLVEATIDELDGCRVIHCAASLGFMGAVRWLVQLGADVRAYTKSGLMALHLAVLRGRFDIACELAAAAPPVVDDAPVVEDDTSVAGDALVADDTPSAKDAPWKRFLTVEQESVLHLLAAHGRSGWVDDMVAKKLSALLGLDAPEALAHVNSRGELALHRAAANAGAGNSFNWPGSIQVHPLQPLSASLEEKDREGRSVLFHAACGGNAETVRRLIRFGASPDSTDEEGRTPLHAAAAAGHSEAVRALIDLGADPDKGAGIDGLTPLHLACLYGHERCMGELLKPAELLKQTATKKVVVKADVDKSTTGHIHVFFKPIHVAVGNGRAGCVAKLLKAGCDVFGHCDGYVRLGRSREGGWEDGQLVVLETPLTALDVAMVLGHTEISSMIEAKASKGATDFACFQMVEWGKWITRKRKFGEISHDTK</sequence>
<dbReference type="Pfam" id="PF12796">
    <property type="entry name" value="Ank_2"/>
    <property type="match status" value="2"/>
</dbReference>
<reference evidence="4" key="1">
    <citation type="journal article" date="2020" name="Phytopathology">
        <title>Genome Sequence Resources of Colletotrichum truncatum, C. plurivorum, C. musicola, and C. sojae: Four Species Pathogenic to Soybean (Glycine max).</title>
        <authorList>
            <person name="Rogerio F."/>
            <person name="Boufleur T.R."/>
            <person name="Ciampi-Guillardi M."/>
            <person name="Sukno S.A."/>
            <person name="Thon M.R."/>
            <person name="Massola Junior N.S."/>
            <person name="Baroncelli R."/>
        </authorList>
    </citation>
    <scope>NUCLEOTIDE SEQUENCE</scope>
    <source>
        <strain evidence="4">LFN00145</strain>
    </source>
</reference>
<keyword evidence="5" id="KW-1185">Reference proteome</keyword>
<accession>A0A8H6NIF7</accession>
<dbReference type="PANTHER" id="PTHR10622">
    <property type="entry name" value="HET DOMAIN-CONTAINING PROTEIN"/>
    <property type="match status" value="1"/>
</dbReference>
<dbReference type="InterPro" id="IPR058525">
    <property type="entry name" value="DUF8212"/>
</dbReference>
<comment type="caution">
    <text evidence="4">The sequence shown here is derived from an EMBL/GenBank/DDBJ whole genome shotgun (WGS) entry which is preliminary data.</text>
</comment>
<dbReference type="Pfam" id="PF00023">
    <property type="entry name" value="Ank"/>
    <property type="match status" value="1"/>
</dbReference>
<gene>
    <name evidence="4" type="ORF">CPLU01_05377</name>
</gene>
<evidence type="ECO:0000313" key="4">
    <source>
        <dbReference type="EMBL" id="KAF6833656.1"/>
    </source>
</evidence>
<dbReference type="PROSITE" id="PS50088">
    <property type="entry name" value="ANK_REPEAT"/>
    <property type="match status" value="4"/>
</dbReference>